<dbReference type="PRINTS" id="PR00398">
    <property type="entry name" value="STRDHORMONER"/>
</dbReference>
<feature type="compositionally biased region" description="Polar residues" evidence="11">
    <location>
        <begin position="328"/>
        <end position="339"/>
    </location>
</feature>
<evidence type="ECO:0000256" key="2">
    <source>
        <dbReference type="ARBA" id="ARBA00022723"/>
    </source>
</evidence>
<dbReference type="InterPro" id="IPR001723">
    <property type="entry name" value="Nuclear_hrmn_rcpt"/>
</dbReference>
<feature type="domain" description="NR LBD" evidence="13">
    <location>
        <begin position="490"/>
        <end position="793"/>
    </location>
</feature>
<evidence type="ECO:0000259" key="12">
    <source>
        <dbReference type="PROSITE" id="PS51030"/>
    </source>
</evidence>
<keyword evidence="5 10" id="KW-0805">Transcription regulation</keyword>
<feature type="compositionally biased region" description="Polar residues" evidence="11">
    <location>
        <begin position="173"/>
        <end position="190"/>
    </location>
</feature>
<evidence type="ECO:0000313" key="15">
    <source>
        <dbReference type="WBParaSite" id="nRc.2.0.1.t02277-RA"/>
    </source>
</evidence>
<dbReference type="Gene3D" id="3.30.50.10">
    <property type="entry name" value="Erythroid Transcription Factor GATA-1, subunit A"/>
    <property type="match status" value="1"/>
</dbReference>
<keyword evidence="6 10" id="KW-0238">DNA-binding</keyword>
<dbReference type="Pfam" id="PF00104">
    <property type="entry name" value="Hormone_recep"/>
    <property type="match status" value="1"/>
</dbReference>
<keyword evidence="4 10" id="KW-0862">Zinc</keyword>
<evidence type="ECO:0000256" key="5">
    <source>
        <dbReference type="ARBA" id="ARBA00023015"/>
    </source>
</evidence>
<reference evidence="15" key="1">
    <citation type="submission" date="2022-11" db="UniProtKB">
        <authorList>
            <consortium name="WormBaseParasite"/>
        </authorList>
    </citation>
    <scope>IDENTIFICATION</scope>
</reference>
<keyword evidence="9 10" id="KW-0539">Nucleus</keyword>
<feature type="compositionally biased region" description="Polar residues" evidence="11">
    <location>
        <begin position="241"/>
        <end position="268"/>
    </location>
</feature>
<dbReference type="InterPro" id="IPR035500">
    <property type="entry name" value="NHR-like_dom_sf"/>
</dbReference>
<evidence type="ECO:0000256" key="1">
    <source>
        <dbReference type="ARBA" id="ARBA00004123"/>
    </source>
</evidence>
<keyword evidence="14" id="KW-1185">Reference proteome</keyword>
<dbReference type="AlphaFoldDB" id="A0A915HLQ4"/>
<dbReference type="GO" id="GO:0003700">
    <property type="term" value="F:DNA-binding transcription factor activity"/>
    <property type="evidence" value="ECO:0007669"/>
    <property type="project" value="InterPro"/>
</dbReference>
<feature type="compositionally biased region" description="Polar residues" evidence="11">
    <location>
        <begin position="141"/>
        <end position="154"/>
    </location>
</feature>
<keyword evidence="3 10" id="KW-0863">Zinc-finger</keyword>
<evidence type="ECO:0000256" key="8">
    <source>
        <dbReference type="ARBA" id="ARBA00023170"/>
    </source>
</evidence>
<dbReference type="SUPFAM" id="SSF48508">
    <property type="entry name" value="Nuclear receptor ligand-binding domain"/>
    <property type="match status" value="1"/>
</dbReference>
<evidence type="ECO:0000256" key="11">
    <source>
        <dbReference type="SAM" id="MobiDB-lite"/>
    </source>
</evidence>
<feature type="region of interest" description="Disordered" evidence="11">
    <location>
        <begin position="172"/>
        <end position="191"/>
    </location>
</feature>
<comment type="subcellular location">
    <subcellularLocation>
        <location evidence="1 10">Nucleus</location>
    </subcellularLocation>
</comment>
<evidence type="ECO:0000256" key="9">
    <source>
        <dbReference type="ARBA" id="ARBA00023242"/>
    </source>
</evidence>
<protein>
    <submittedName>
        <fullName evidence="15">Uncharacterized protein</fullName>
    </submittedName>
</protein>
<dbReference type="FunFam" id="3.30.50.10:FF:000006">
    <property type="entry name" value="Nuclear receptor subfamily 5 group A member"/>
    <property type="match status" value="1"/>
</dbReference>
<comment type="similarity">
    <text evidence="10">Belongs to the nuclear hormone receptor family.</text>
</comment>
<dbReference type="Pfam" id="PF00105">
    <property type="entry name" value="zf-C4"/>
    <property type="match status" value="1"/>
</dbReference>
<dbReference type="SMART" id="SM00399">
    <property type="entry name" value="ZnF_C4"/>
    <property type="match status" value="1"/>
</dbReference>
<dbReference type="InterPro" id="IPR050274">
    <property type="entry name" value="Nuclear_hormone_rcpt_NR2"/>
</dbReference>
<dbReference type="GO" id="GO:0008270">
    <property type="term" value="F:zinc ion binding"/>
    <property type="evidence" value="ECO:0007669"/>
    <property type="project" value="UniProtKB-KW"/>
</dbReference>
<feature type="domain" description="Nuclear receptor" evidence="12">
    <location>
        <begin position="362"/>
        <end position="437"/>
    </location>
</feature>
<evidence type="ECO:0000259" key="13">
    <source>
        <dbReference type="PROSITE" id="PS51843"/>
    </source>
</evidence>
<evidence type="ECO:0000256" key="10">
    <source>
        <dbReference type="RuleBase" id="RU004334"/>
    </source>
</evidence>
<dbReference type="GO" id="GO:0006357">
    <property type="term" value="P:regulation of transcription by RNA polymerase II"/>
    <property type="evidence" value="ECO:0007669"/>
    <property type="project" value="UniProtKB-ARBA"/>
</dbReference>
<dbReference type="WBParaSite" id="nRc.2.0.1.t02277-RA">
    <property type="protein sequence ID" value="nRc.2.0.1.t02277-RA"/>
    <property type="gene ID" value="nRc.2.0.1.g02277"/>
</dbReference>
<feature type="compositionally biased region" description="Low complexity" evidence="11">
    <location>
        <begin position="269"/>
        <end position="279"/>
    </location>
</feature>
<sequence>MLSSRGGVFLDEDSASSPKQQLFYDGRNVVLDSGRCISGENFTSRRTVLERRDLLLREEVEQECSLSPNCYVKNSLNSENFLNDTKFNYSVYRDDLRSDKGVENFPLYGVIKMSQNLEHTPQPQTNQNSLRYRIANLAESAASTSNQQQHSSSRWPPPLSAANAGHLQMAINHCNSNGSKGQSPTSTTAPLNDPAAAIMASLFMNRPPSFQQMMSSTNAAEFIAYGAKMAKDGLISRCPSNDSVLSSDGSGANLRPDTTSQISNNQNDSRSAAEAIEAAASSSSGATGLHGSLGPIAAASSSLSPSEDQTTMMMMMDDDEDDEDADNQAVNGSHDSSGGVNALLSGGQQGIGAADATANGQNVECVVCGDKSSGKHYGQFTCEGCKSFFKRSVRRNLAYTCRASKNCPIDVHHRNQCQYCRFRKCLKMGMRKEGVGNSHLAVQRGRIQLPGHHPYYGTIFPPMISPLEANSLLASAPGHHHHSVLAGSAYLSNFVGYLLRAEPYPMHRAFAPGLLPNGVANEAPGGVEAMCEMAARLLFSVVEWTRNVPFFCDLNPSDQVSLLRFSWSELFILNIAQSGMLLQATTLLAIGQSSYANITINNSSNHGISNGTNSTRSTTNNETSIITNNVEDMANKVRIFQNYIERLRRLRIDMAEYCCLKALVLFSTALANAPTGTRSVADPDLSLFLFLPISARNTEEEREQENDYFDTVRNANNLADLVRVDSLQEKAQFALDEYCKAQYPTQPGRCGRLLLRLPSLRSVSAQFVEQLFFVRLIGKTSIDTLIRDMLMSGKTAFNLPNLPPPPPNVPFVPQPVVV</sequence>
<keyword evidence="2 10" id="KW-0479">Metal-binding</keyword>
<dbReference type="PANTHER" id="PTHR24083">
    <property type="entry name" value="NUCLEAR HORMONE RECEPTOR"/>
    <property type="match status" value="1"/>
</dbReference>
<dbReference type="SMART" id="SM00430">
    <property type="entry name" value="HOLI"/>
    <property type="match status" value="1"/>
</dbReference>
<feature type="region of interest" description="Disordered" evidence="11">
    <location>
        <begin position="241"/>
        <end position="279"/>
    </location>
</feature>
<keyword evidence="7 10" id="KW-0804">Transcription</keyword>
<dbReference type="InterPro" id="IPR013088">
    <property type="entry name" value="Znf_NHR/GATA"/>
</dbReference>
<evidence type="ECO:0000256" key="7">
    <source>
        <dbReference type="ARBA" id="ARBA00023163"/>
    </source>
</evidence>
<proteinExistence type="inferred from homology"/>
<name>A0A915HLQ4_ROMCU</name>
<dbReference type="SUPFAM" id="SSF57716">
    <property type="entry name" value="Glucocorticoid receptor-like (DNA-binding domain)"/>
    <property type="match status" value="1"/>
</dbReference>
<dbReference type="PROSITE" id="PS51030">
    <property type="entry name" value="NUCLEAR_REC_DBD_2"/>
    <property type="match status" value="1"/>
</dbReference>
<dbReference type="InterPro" id="IPR001628">
    <property type="entry name" value="Znf_hrmn_rcpt"/>
</dbReference>
<accession>A0A915HLQ4</accession>
<evidence type="ECO:0000256" key="6">
    <source>
        <dbReference type="ARBA" id="ARBA00023125"/>
    </source>
</evidence>
<evidence type="ECO:0000313" key="14">
    <source>
        <dbReference type="Proteomes" id="UP000887565"/>
    </source>
</evidence>
<dbReference type="PROSITE" id="PS51843">
    <property type="entry name" value="NR_LBD"/>
    <property type="match status" value="1"/>
</dbReference>
<keyword evidence="8 10" id="KW-0675">Receptor</keyword>
<feature type="region of interest" description="Disordered" evidence="11">
    <location>
        <begin position="140"/>
        <end position="161"/>
    </location>
</feature>
<dbReference type="InterPro" id="IPR000536">
    <property type="entry name" value="Nucl_hrmn_rcpt_lig-bd"/>
</dbReference>
<dbReference type="Gene3D" id="1.10.565.10">
    <property type="entry name" value="Retinoid X Receptor"/>
    <property type="match status" value="1"/>
</dbReference>
<dbReference type="PRINTS" id="PR00047">
    <property type="entry name" value="STROIDFINGER"/>
</dbReference>
<dbReference type="GO" id="GO:0043565">
    <property type="term" value="F:sequence-specific DNA binding"/>
    <property type="evidence" value="ECO:0007669"/>
    <property type="project" value="InterPro"/>
</dbReference>
<feature type="region of interest" description="Disordered" evidence="11">
    <location>
        <begin position="319"/>
        <end position="344"/>
    </location>
</feature>
<evidence type="ECO:0000256" key="3">
    <source>
        <dbReference type="ARBA" id="ARBA00022771"/>
    </source>
</evidence>
<evidence type="ECO:0000256" key="4">
    <source>
        <dbReference type="ARBA" id="ARBA00022833"/>
    </source>
</evidence>
<dbReference type="GO" id="GO:0005634">
    <property type="term" value="C:nucleus"/>
    <property type="evidence" value="ECO:0007669"/>
    <property type="project" value="UniProtKB-SubCell"/>
</dbReference>
<dbReference type="CDD" id="cd06958">
    <property type="entry name" value="NR_DBD_COUP_TF"/>
    <property type="match status" value="1"/>
</dbReference>
<dbReference type="PROSITE" id="PS00031">
    <property type="entry name" value="NUCLEAR_REC_DBD_1"/>
    <property type="match status" value="1"/>
</dbReference>
<organism evidence="14 15">
    <name type="scientific">Romanomermis culicivorax</name>
    <name type="common">Nematode worm</name>
    <dbReference type="NCBI Taxonomy" id="13658"/>
    <lineage>
        <taxon>Eukaryota</taxon>
        <taxon>Metazoa</taxon>
        <taxon>Ecdysozoa</taxon>
        <taxon>Nematoda</taxon>
        <taxon>Enoplea</taxon>
        <taxon>Dorylaimia</taxon>
        <taxon>Mermithida</taxon>
        <taxon>Mermithoidea</taxon>
        <taxon>Mermithidae</taxon>
        <taxon>Romanomermis</taxon>
    </lineage>
</organism>
<dbReference type="Proteomes" id="UP000887565">
    <property type="component" value="Unplaced"/>
</dbReference>